<organism evidence="2">
    <name type="scientific">Candidatus Nitricoxidivorans perseverans</name>
    <dbReference type="NCBI Taxonomy" id="2975601"/>
    <lineage>
        <taxon>Bacteria</taxon>
        <taxon>Pseudomonadati</taxon>
        <taxon>Pseudomonadota</taxon>
        <taxon>Betaproteobacteria</taxon>
        <taxon>Nitrosomonadales</taxon>
        <taxon>Sterolibacteriaceae</taxon>
        <taxon>Candidatus Nitricoxidivorans</taxon>
    </lineage>
</organism>
<dbReference type="InterPro" id="IPR018759">
    <property type="entry name" value="BBP2_2"/>
</dbReference>
<dbReference type="Proteomes" id="UP001234916">
    <property type="component" value="Chromosome"/>
</dbReference>
<dbReference type="SUPFAM" id="SSF56935">
    <property type="entry name" value="Porins"/>
    <property type="match status" value="1"/>
</dbReference>
<sequence length="413" mass="46400">MGDLIGKIFKLGLLSTLSGSIGALAAQVDARAAASPVPSDVFSLYASAGQTHDSNLFRLPGGVDPTPLVGKADRSDDIRTVNAGFRIEKPISQQRFKLDASVTENTYGNHGFLDHDTYQYDGAWYWHLTPRISGVIGVSRTEALVGFDNLNVYDQKIRVTTEKRFEANFWLASNWHALAGFLLTKQTTSRSFQQERDLEQRGWNVGARYDRGAGRTLEFRYIERDGKFNDRQIDPVAYIDDAFKQRDYEARLAYAVSDRTRVEGTVAFVDRSHPHVPQRDFDGWRGKAGLSWMATGKIAIRADYERRIQSWQDVSSSYYVSETVTVGPQWSVTAKQALGASAVFGKTRYEGAPPTWTGPLREDKSRALAFNWAWEPHRAVSVNATVRREIRDSSLDNHDFADTTVGLNLRLLF</sequence>
<feature type="signal peptide" evidence="1">
    <location>
        <begin position="1"/>
        <end position="25"/>
    </location>
</feature>
<reference evidence="2" key="1">
    <citation type="journal article" date="2023" name="Nat. Microbiol.">
        <title>Enrichment and characterization of a nitric oxide-reducing microbial community in a continuous bioreactor.</title>
        <authorList>
            <person name="Garrido-Amador P."/>
            <person name="Stortenbeker N."/>
            <person name="Wessels H.J.C.T."/>
            <person name="Speth D.R."/>
            <person name="Garcia-Heredia I."/>
            <person name="Kartal B."/>
        </authorList>
    </citation>
    <scope>NUCLEOTIDE SEQUENCE</scope>
    <source>
        <strain evidence="2">MAG1</strain>
    </source>
</reference>
<dbReference type="Pfam" id="PF10082">
    <property type="entry name" value="BBP2_2"/>
    <property type="match status" value="1"/>
</dbReference>
<dbReference type="EMBL" id="CP107246">
    <property type="protein sequence ID" value="WIM06105.1"/>
    <property type="molecule type" value="Genomic_DNA"/>
</dbReference>
<feature type="chain" id="PRO_5041428196" evidence="1">
    <location>
        <begin position="26"/>
        <end position="413"/>
    </location>
</feature>
<keyword evidence="1" id="KW-0732">Signal</keyword>
<evidence type="ECO:0000256" key="1">
    <source>
        <dbReference type="SAM" id="SignalP"/>
    </source>
</evidence>
<dbReference type="KEGG" id="npv:OHM77_02085"/>
<accession>A0AA49IXK8</accession>
<protein>
    <submittedName>
        <fullName evidence="2">Outer membrane beta-barrel protein</fullName>
    </submittedName>
</protein>
<dbReference type="InterPro" id="IPR017465">
    <property type="entry name" value="EpsL_proteobac"/>
</dbReference>
<proteinExistence type="predicted"/>
<gene>
    <name evidence="2" type="ORF">OHM77_02085</name>
</gene>
<name>A0AA49IXK8_9PROT</name>
<dbReference type="NCBIfam" id="TIGR03014">
    <property type="entry name" value="EpsL"/>
    <property type="match status" value="1"/>
</dbReference>
<evidence type="ECO:0000313" key="2">
    <source>
        <dbReference type="EMBL" id="WIM06105.1"/>
    </source>
</evidence>
<dbReference type="AlphaFoldDB" id="A0AA49IXK8"/>